<evidence type="ECO:0000256" key="1">
    <source>
        <dbReference type="SAM" id="Phobius"/>
    </source>
</evidence>
<sequence length="169" mass="19493">MSFISLFPSFSIFVLFLFVVVIFLHLLFVKKTKLFINFVALYISFALVIILPLFIPQVATWLATYYWVRAVAFLGLYILLGFVFHFSNLNDFSSRVAPTSFVLSLVYRIGVVGLIFTTVLYFLPGTYLSQLGLLTRAVFGTFTALICWFFVPIILAFAYRFKTRRGWIE</sequence>
<name>A0A0G0JJH7_9BACT</name>
<keyword evidence="1" id="KW-0812">Transmembrane</keyword>
<dbReference type="AlphaFoldDB" id="A0A0G0JJH7"/>
<evidence type="ECO:0000313" key="3">
    <source>
        <dbReference type="Proteomes" id="UP000034849"/>
    </source>
</evidence>
<feature type="transmembrane region" description="Helical" evidence="1">
    <location>
        <begin position="67"/>
        <end position="89"/>
    </location>
</feature>
<accession>A0A0G0JJH7</accession>
<evidence type="ECO:0000313" key="2">
    <source>
        <dbReference type="EMBL" id="KKQ28226.1"/>
    </source>
</evidence>
<feature type="transmembrane region" description="Helical" evidence="1">
    <location>
        <begin position="34"/>
        <end position="55"/>
    </location>
</feature>
<comment type="caution">
    <text evidence="2">The sequence shown here is derived from an EMBL/GenBank/DDBJ whole genome shotgun (WGS) entry which is preliminary data.</text>
</comment>
<keyword evidence="1" id="KW-0472">Membrane</keyword>
<dbReference type="Proteomes" id="UP000034849">
    <property type="component" value="Unassembled WGS sequence"/>
</dbReference>
<proteinExistence type="predicted"/>
<organism evidence="2 3">
    <name type="scientific">Candidatus Magasanikbacteria bacterium GW2011_GWC2_37_14</name>
    <dbReference type="NCBI Taxonomy" id="1619046"/>
    <lineage>
        <taxon>Bacteria</taxon>
        <taxon>Candidatus Magasanikiibacteriota</taxon>
    </lineage>
</organism>
<protein>
    <submittedName>
        <fullName evidence="2">Uncharacterized protein</fullName>
    </submittedName>
</protein>
<gene>
    <name evidence="2" type="ORF">US42_C0001G0077</name>
</gene>
<feature type="transmembrane region" description="Helical" evidence="1">
    <location>
        <begin position="6"/>
        <end position="27"/>
    </location>
</feature>
<reference evidence="2 3" key="1">
    <citation type="journal article" date="2015" name="Nature">
        <title>rRNA introns, odd ribosomes, and small enigmatic genomes across a large radiation of phyla.</title>
        <authorList>
            <person name="Brown C.T."/>
            <person name="Hug L.A."/>
            <person name="Thomas B.C."/>
            <person name="Sharon I."/>
            <person name="Castelle C.J."/>
            <person name="Singh A."/>
            <person name="Wilkins M.J."/>
            <person name="Williams K.H."/>
            <person name="Banfield J.F."/>
        </authorList>
    </citation>
    <scope>NUCLEOTIDE SEQUENCE [LARGE SCALE GENOMIC DNA]</scope>
</reference>
<feature type="transmembrane region" description="Helical" evidence="1">
    <location>
        <begin position="135"/>
        <end position="159"/>
    </location>
</feature>
<dbReference type="STRING" id="1619046.US42_C0001G0077"/>
<keyword evidence="1" id="KW-1133">Transmembrane helix</keyword>
<feature type="transmembrane region" description="Helical" evidence="1">
    <location>
        <begin position="101"/>
        <end position="123"/>
    </location>
</feature>
<dbReference type="EMBL" id="LBSX01000001">
    <property type="protein sequence ID" value="KKQ28226.1"/>
    <property type="molecule type" value="Genomic_DNA"/>
</dbReference>